<evidence type="ECO:0000259" key="2">
    <source>
        <dbReference type="Pfam" id="PF04773"/>
    </source>
</evidence>
<dbReference type="InterPro" id="IPR032508">
    <property type="entry name" value="FecR_C"/>
</dbReference>
<keyword evidence="1" id="KW-0812">Transmembrane</keyword>
<evidence type="ECO:0000259" key="3">
    <source>
        <dbReference type="Pfam" id="PF16344"/>
    </source>
</evidence>
<dbReference type="InterPro" id="IPR006860">
    <property type="entry name" value="FecR"/>
</dbReference>
<dbReference type="EMBL" id="SMLG01000001">
    <property type="protein sequence ID" value="TDE46578.1"/>
    <property type="molecule type" value="Genomic_DNA"/>
</dbReference>
<reference evidence="4 5" key="1">
    <citation type="submission" date="2019-03" db="EMBL/GenBank/DDBJ databases">
        <title>Novel species of Flavobacterium.</title>
        <authorList>
            <person name="Liu Q."/>
            <person name="Xin Y.-H."/>
        </authorList>
    </citation>
    <scope>NUCLEOTIDE SEQUENCE [LARGE SCALE GENOMIC DNA]</scope>
    <source>
        <strain evidence="4 5">LB3P52</strain>
    </source>
</reference>
<protein>
    <submittedName>
        <fullName evidence="4">FecR family protein</fullName>
    </submittedName>
</protein>
<evidence type="ECO:0000313" key="5">
    <source>
        <dbReference type="Proteomes" id="UP000294814"/>
    </source>
</evidence>
<feature type="domain" description="Protein FecR C-terminal" evidence="3">
    <location>
        <begin position="319"/>
        <end position="385"/>
    </location>
</feature>
<evidence type="ECO:0000313" key="4">
    <source>
        <dbReference type="EMBL" id="TDE46578.1"/>
    </source>
</evidence>
<organism evidence="4 5">
    <name type="scientific">Flavobacterium rhamnosiphilum</name>
    <dbReference type="NCBI Taxonomy" id="2541724"/>
    <lineage>
        <taxon>Bacteria</taxon>
        <taxon>Pseudomonadati</taxon>
        <taxon>Bacteroidota</taxon>
        <taxon>Flavobacteriia</taxon>
        <taxon>Flavobacteriales</taxon>
        <taxon>Flavobacteriaceae</taxon>
        <taxon>Flavobacterium</taxon>
    </lineage>
</organism>
<dbReference type="Pfam" id="PF04773">
    <property type="entry name" value="FecR"/>
    <property type="match status" value="1"/>
</dbReference>
<dbReference type="FunFam" id="2.60.120.1440:FF:000001">
    <property type="entry name" value="Putative anti-sigma factor"/>
    <property type="match status" value="1"/>
</dbReference>
<feature type="domain" description="FecR protein" evidence="2">
    <location>
        <begin position="178"/>
        <end position="273"/>
    </location>
</feature>
<dbReference type="Gene3D" id="3.55.50.30">
    <property type="match status" value="1"/>
</dbReference>
<sequence>MYIRNIETILLKYFSGDATIEEVDFLEEWISDNQQEYIDAVKVYFSTIESKQHIDTDLAYQKFIEKINEVKVVAITKPKLTYKILKYAAVFIGVSISSFLLYQNIYKQDLGLSVTNVKAYDRATLVLADGTEVVLEEHQNEEIKTDAGVKIVNNAKVLKYSTVDNSVNTDPSKVAYNTLHVPNGGIYQIELPDGSKVWLNSATSLKFPTQFVGNQRVVSIDGEAYFEIQKDKKKPFIVKTETAAVTVLGTHFNVNSYSEDDFFATTLVEGSVQLSASNPGGATMILKPGQKGSLFKDNNSSISVKEVDVYQEIAWKDGKFFFEKEKLGTIIAKLSRWYNVDFIFENQSVANYTFTGVAKKDQPVEYLLDIISKTSDVRYEIVKKTKTNRKLIKIRKK</sequence>
<keyword evidence="1" id="KW-1133">Transmembrane helix</keyword>
<dbReference type="AlphaFoldDB" id="A0A4R5FCL8"/>
<proteinExistence type="predicted"/>
<evidence type="ECO:0000256" key="1">
    <source>
        <dbReference type="SAM" id="Phobius"/>
    </source>
</evidence>
<dbReference type="RefSeq" id="WP_131914529.1">
    <property type="nucleotide sequence ID" value="NZ_SMLG01000001.1"/>
</dbReference>
<feature type="transmembrane region" description="Helical" evidence="1">
    <location>
        <begin position="84"/>
        <end position="102"/>
    </location>
</feature>
<keyword evidence="1" id="KW-0472">Membrane</keyword>
<dbReference type="GO" id="GO:0016989">
    <property type="term" value="F:sigma factor antagonist activity"/>
    <property type="evidence" value="ECO:0007669"/>
    <property type="project" value="TreeGrafter"/>
</dbReference>
<dbReference type="OrthoDB" id="649666at2"/>
<dbReference type="Proteomes" id="UP000294814">
    <property type="component" value="Unassembled WGS sequence"/>
</dbReference>
<gene>
    <name evidence="4" type="ORF">E0I26_00395</name>
</gene>
<comment type="caution">
    <text evidence="4">The sequence shown here is derived from an EMBL/GenBank/DDBJ whole genome shotgun (WGS) entry which is preliminary data.</text>
</comment>
<dbReference type="Pfam" id="PF16344">
    <property type="entry name" value="FecR_C"/>
    <property type="match status" value="1"/>
</dbReference>
<name>A0A4R5FCL8_9FLAO</name>
<dbReference type="PANTHER" id="PTHR30273:SF2">
    <property type="entry name" value="PROTEIN FECR"/>
    <property type="match status" value="1"/>
</dbReference>
<dbReference type="PANTHER" id="PTHR30273">
    <property type="entry name" value="PERIPLASMIC SIGNAL SENSOR AND SIGMA FACTOR ACTIVATOR FECR-RELATED"/>
    <property type="match status" value="1"/>
</dbReference>
<keyword evidence="5" id="KW-1185">Reference proteome</keyword>
<dbReference type="InterPro" id="IPR012373">
    <property type="entry name" value="Ferrdict_sens_TM"/>
</dbReference>
<dbReference type="Gene3D" id="2.60.120.1440">
    <property type="match status" value="1"/>
</dbReference>
<accession>A0A4R5FCL8</accession>